<evidence type="ECO:0000256" key="2">
    <source>
        <dbReference type="PIRNR" id="PIRNR005897"/>
    </source>
</evidence>
<keyword evidence="1 3" id="KW-0597">Phosphoprotein</keyword>
<evidence type="ECO:0000256" key="1">
    <source>
        <dbReference type="ARBA" id="ARBA00022553"/>
    </source>
</evidence>
<dbReference type="SMART" id="SM00448">
    <property type="entry name" value="REC"/>
    <property type="match status" value="1"/>
</dbReference>
<dbReference type="PANTHER" id="PTHR44591:SF23">
    <property type="entry name" value="CHEY SUBFAMILY"/>
    <property type="match status" value="1"/>
</dbReference>
<evidence type="ECO:0000313" key="6">
    <source>
        <dbReference type="Proteomes" id="UP000269154"/>
    </source>
</evidence>
<dbReference type="InterPro" id="IPR050595">
    <property type="entry name" value="Bact_response_regulator"/>
</dbReference>
<evidence type="ECO:0000313" key="5">
    <source>
        <dbReference type="EMBL" id="RQH25745.1"/>
    </source>
</evidence>
<dbReference type="Gene3D" id="3.40.50.2300">
    <property type="match status" value="1"/>
</dbReference>
<sequence length="381" mass="43549">MSANNKIIKLAQEIDILSQRMATGNLLLNSHAKQGNIYIFYGRLLYTTGNFHRVRRWQRGIELHCPKWKPITLQLSDQEKPWEYILLYDGITRDEITLYQAKKVIRTVTLEILFSLSLYVDLTCQWEQSPDKKSELSLGLALCYRELEEIFSKVNKMQNLWQKAGFNSLNPNLVPVMTKTVKPEALSGWGKYLHGDLTIWDIAYQLRKSVLAVTKTLFPLVKKGLVQLKTVPDLSTSPIKSSLTTANSQKSTDKTTSKKQSLIACIDDSPVVTETLKKILQPAGYRFISIQDPIKGFVKIAEYKPDLIFLDLEMPHANGYTVYQFLRKAPAFEKIPVIIFTHRNNVIDRSRAKLIGAADFLSKPPKPEEILKMIQKHLPNT</sequence>
<protein>
    <recommendedName>
        <fullName evidence="2">Protein PatA</fullName>
    </recommendedName>
</protein>
<dbReference type="Pfam" id="PF00072">
    <property type="entry name" value="Response_reg"/>
    <property type="match status" value="1"/>
</dbReference>
<feature type="domain" description="Response regulatory" evidence="4">
    <location>
        <begin position="262"/>
        <end position="378"/>
    </location>
</feature>
<proteinExistence type="evidence at transcript level"/>
<dbReference type="Proteomes" id="UP000269154">
    <property type="component" value="Unassembled WGS sequence"/>
</dbReference>
<dbReference type="InterPro" id="IPR011006">
    <property type="entry name" value="CheY-like_superfamily"/>
</dbReference>
<accession>A0A3N6P0K0</accession>
<comment type="function">
    <text evidence="2">Controls heterocyst pattern formation.</text>
</comment>
<reference evidence="5 6" key="1">
    <citation type="journal article" date="2018" name="ACS Chem. Biol.">
        <title>Ketoreductase domain dysfunction expands chemodiversity: malyngamide biosynthesis in the cyanobacterium Okeania hirsuta.</title>
        <authorList>
            <person name="Moss N.A."/>
            <person name="Leao T."/>
            <person name="Rankin M."/>
            <person name="McCullough T.M."/>
            <person name="Qu P."/>
            <person name="Korobeynikov A."/>
            <person name="Smith J.L."/>
            <person name="Gerwick L."/>
            <person name="Gerwick W.H."/>
        </authorList>
    </citation>
    <scope>NUCLEOTIDE SEQUENCE [LARGE SCALE GENOMIC DNA]</scope>
    <source>
        <strain evidence="5 6">PAB10Feb10-1</strain>
    </source>
</reference>
<dbReference type="OrthoDB" id="524459at2"/>
<dbReference type="GO" id="GO:0000160">
    <property type="term" value="P:phosphorelay signal transduction system"/>
    <property type="evidence" value="ECO:0007669"/>
    <property type="project" value="UniProtKB-KW"/>
</dbReference>
<keyword evidence="6" id="KW-1185">Reference proteome</keyword>
<comment type="induction">
    <text evidence="2">By nitrogen starvation.</text>
</comment>
<gene>
    <name evidence="5" type="ORF">D5R40_29230</name>
</gene>
<dbReference type="InterPro" id="IPR024186">
    <property type="entry name" value="Sig_transdc_resp-reg_PatA"/>
</dbReference>
<keyword evidence="2" id="KW-0902">Two-component regulatory system</keyword>
<dbReference type="EMBL" id="RCBY01000302">
    <property type="protein sequence ID" value="RQH25745.1"/>
    <property type="molecule type" value="Genomic_DNA"/>
</dbReference>
<dbReference type="AlphaFoldDB" id="A0A3N6P0K0"/>
<comment type="caution">
    <text evidence="5">The sequence shown here is derived from an EMBL/GenBank/DDBJ whole genome shotgun (WGS) entry which is preliminary data.</text>
</comment>
<evidence type="ECO:0000256" key="3">
    <source>
        <dbReference type="PROSITE-ProRule" id="PRU00169"/>
    </source>
</evidence>
<dbReference type="SUPFAM" id="SSF52172">
    <property type="entry name" value="CheY-like"/>
    <property type="match status" value="1"/>
</dbReference>
<dbReference type="GO" id="GO:0030428">
    <property type="term" value="C:cell septum"/>
    <property type="evidence" value="ECO:0007669"/>
    <property type="project" value="UniProtKB-SubCell"/>
</dbReference>
<organism evidence="5 6">
    <name type="scientific">Okeania hirsuta</name>
    <dbReference type="NCBI Taxonomy" id="1458930"/>
    <lineage>
        <taxon>Bacteria</taxon>
        <taxon>Bacillati</taxon>
        <taxon>Cyanobacteriota</taxon>
        <taxon>Cyanophyceae</taxon>
        <taxon>Oscillatoriophycideae</taxon>
        <taxon>Oscillatoriales</taxon>
        <taxon>Microcoleaceae</taxon>
        <taxon>Okeania</taxon>
    </lineage>
</organism>
<feature type="modified residue" description="4-aspartylphosphate" evidence="3">
    <location>
        <position position="311"/>
    </location>
</feature>
<dbReference type="GO" id="GO:0043158">
    <property type="term" value="P:heterocyst development"/>
    <property type="evidence" value="ECO:0007669"/>
    <property type="project" value="UniProtKB-KW"/>
</dbReference>
<dbReference type="PIRSF" id="PIRSF005897">
    <property type="entry name" value="RR_PatA"/>
    <property type="match status" value="1"/>
</dbReference>
<keyword evidence="2" id="KW-0364">Heterocyst</keyword>
<name>A0A3N6P0K0_9CYAN</name>
<comment type="subcellular location">
    <subcellularLocation>
        <location evidence="2">Cell septum</location>
    </subcellularLocation>
</comment>
<dbReference type="PROSITE" id="PS50110">
    <property type="entry name" value="RESPONSE_REGULATORY"/>
    <property type="match status" value="1"/>
</dbReference>
<dbReference type="PANTHER" id="PTHR44591">
    <property type="entry name" value="STRESS RESPONSE REGULATOR PROTEIN 1"/>
    <property type="match status" value="1"/>
</dbReference>
<evidence type="ECO:0000259" key="4">
    <source>
        <dbReference type="PROSITE" id="PS50110"/>
    </source>
</evidence>
<dbReference type="RefSeq" id="WP_124155567.1">
    <property type="nucleotide sequence ID" value="NZ_CAWOLW010000227.1"/>
</dbReference>
<dbReference type="InterPro" id="IPR001789">
    <property type="entry name" value="Sig_transdc_resp-reg_receiver"/>
</dbReference>